<evidence type="ECO:0000313" key="1">
    <source>
        <dbReference type="EMBL" id="SQC91282.1"/>
    </source>
</evidence>
<sequence length="69" mass="7859">MDKDLTDALKTTKPEEKAKLYKDAQDIIWKESPWVPLVVEKLVSAHSKNLTGFYVMPDTGFSFDNADLK</sequence>
<evidence type="ECO:0000313" key="2">
    <source>
        <dbReference type="Proteomes" id="UP000251197"/>
    </source>
</evidence>
<dbReference type="Gene3D" id="3.10.105.10">
    <property type="entry name" value="Dipeptide-binding Protein, Domain 3"/>
    <property type="match status" value="1"/>
</dbReference>
<dbReference type="EMBL" id="UAVU01000007">
    <property type="protein sequence ID" value="SQC91282.1"/>
    <property type="molecule type" value="Genomic_DNA"/>
</dbReference>
<gene>
    <name evidence="1" type="primary">gsiB_4</name>
    <name evidence="1" type="ORF">NCTC12120_04435</name>
</gene>
<dbReference type="Gene3D" id="3.40.190.10">
    <property type="entry name" value="Periplasmic binding protein-like II"/>
    <property type="match status" value="1"/>
</dbReference>
<protein>
    <submittedName>
        <fullName evidence="1">Glutathione-binding protein gsiB</fullName>
    </submittedName>
</protein>
<organism evidence="1 2">
    <name type="scientific">Cedecea neteri</name>
    <dbReference type="NCBI Taxonomy" id="158822"/>
    <lineage>
        <taxon>Bacteria</taxon>
        <taxon>Pseudomonadati</taxon>
        <taxon>Pseudomonadota</taxon>
        <taxon>Gammaproteobacteria</taxon>
        <taxon>Enterobacterales</taxon>
        <taxon>Enterobacteriaceae</taxon>
        <taxon>Cedecea</taxon>
    </lineage>
</organism>
<accession>A0A2X3IFM9</accession>
<reference evidence="1 2" key="1">
    <citation type="submission" date="2018-06" db="EMBL/GenBank/DDBJ databases">
        <authorList>
            <consortium name="Pathogen Informatics"/>
            <person name="Doyle S."/>
        </authorList>
    </citation>
    <scope>NUCLEOTIDE SEQUENCE [LARGE SCALE GENOMIC DNA]</scope>
    <source>
        <strain evidence="1 2">NCTC12120</strain>
    </source>
</reference>
<dbReference type="Proteomes" id="UP000251197">
    <property type="component" value="Unassembled WGS sequence"/>
</dbReference>
<dbReference type="SUPFAM" id="SSF53850">
    <property type="entry name" value="Periplasmic binding protein-like II"/>
    <property type="match status" value="1"/>
</dbReference>
<name>A0A2X3IFM9_9ENTR</name>
<dbReference type="AlphaFoldDB" id="A0A2X3IFM9"/>
<proteinExistence type="predicted"/>